<protein>
    <submittedName>
        <fullName evidence="1">Head-tail connector protein</fullName>
    </submittedName>
</protein>
<dbReference type="InterPro" id="IPR021146">
    <property type="entry name" value="Phage_gp6-like_head-tail"/>
</dbReference>
<comment type="caution">
    <text evidence="1">The sequence shown here is derived from an EMBL/GenBank/DDBJ whole genome shotgun (WGS) entry which is preliminary data.</text>
</comment>
<dbReference type="InterPro" id="IPR006450">
    <property type="entry name" value="Phage_HK97_gp6-like"/>
</dbReference>
<sequence length="99" mass="11793">MGEKDLERIKNYVKVDHDFDDDLLQEQYELAEQEIIDSVDRKADINEMREIKQFNYAALILTKHFYDNRGVVSSQNMLKISHSYATLVQKIRGLWYVDH</sequence>
<proteinExistence type="predicted"/>
<evidence type="ECO:0000313" key="1">
    <source>
        <dbReference type="EMBL" id="MDZ5759345.1"/>
    </source>
</evidence>
<organism evidence="1 2">
    <name type="scientific">Carnobacterium maltaromaticum</name>
    <name type="common">Carnobacterium piscicola</name>
    <dbReference type="NCBI Taxonomy" id="2751"/>
    <lineage>
        <taxon>Bacteria</taxon>
        <taxon>Bacillati</taxon>
        <taxon>Bacillota</taxon>
        <taxon>Bacilli</taxon>
        <taxon>Lactobacillales</taxon>
        <taxon>Carnobacteriaceae</taxon>
        <taxon>Carnobacterium</taxon>
    </lineage>
</organism>
<dbReference type="AlphaFoldDB" id="A0AAW9K0E8"/>
<dbReference type="Gene3D" id="1.10.3230.30">
    <property type="entry name" value="Phage gp6-like head-tail connector protein"/>
    <property type="match status" value="1"/>
</dbReference>
<name>A0AAW9K0E8_CARML</name>
<dbReference type="RefSeq" id="WP_322809388.1">
    <property type="nucleotide sequence ID" value="NZ_JAVBVO010000003.1"/>
</dbReference>
<evidence type="ECO:0000313" key="2">
    <source>
        <dbReference type="Proteomes" id="UP001290462"/>
    </source>
</evidence>
<dbReference type="Proteomes" id="UP001290462">
    <property type="component" value="Unassembled WGS sequence"/>
</dbReference>
<accession>A0AAW9K0E8</accession>
<dbReference type="Pfam" id="PF05135">
    <property type="entry name" value="Phage_connect_1"/>
    <property type="match status" value="1"/>
</dbReference>
<dbReference type="EMBL" id="JAVBVO010000003">
    <property type="protein sequence ID" value="MDZ5759345.1"/>
    <property type="molecule type" value="Genomic_DNA"/>
</dbReference>
<reference evidence="1" key="1">
    <citation type="submission" date="2023-08" db="EMBL/GenBank/DDBJ databases">
        <title>Genomic characterization of piscicolin 126 produced by Carnobacterium maltaromaticum CM22 strain isolated from salmon (Salmo salar).</title>
        <authorList>
            <person name="Gonzalez-Gragera E."/>
            <person name="Garcia-Lopez J.D."/>
            <person name="Teso-Perez C."/>
            <person name="Gimenez-Hernandez I."/>
            <person name="Peralta-Sanchez J.M."/>
            <person name="Valdivia E."/>
            <person name="Montalban-Lopez M."/>
            <person name="Martin-Platero A.M."/>
            <person name="Banos A."/>
            <person name="Martinez-Bueno M."/>
        </authorList>
    </citation>
    <scope>NUCLEOTIDE SEQUENCE</scope>
    <source>
        <strain evidence="1">CM22</strain>
    </source>
</reference>
<dbReference type="CDD" id="cd08054">
    <property type="entry name" value="gp6"/>
    <property type="match status" value="1"/>
</dbReference>
<dbReference type="NCBIfam" id="TIGR01560">
    <property type="entry name" value="put_DNA_pack"/>
    <property type="match status" value="1"/>
</dbReference>
<gene>
    <name evidence="1" type="ORF">RAK27_11790</name>
</gene>